<proteinExistence type="predicted"/>
<organism evidence="2 3">
    <name type="scientific">Streptomyces atrovirens</name>
    <dbReference type="NCBI Taxonomy" id="285556"/>
    <lineage>
        <taxon>Bacteria</taxon>
        <taxon>Bacillati</taxon>
        <taxon>Actinomycetota</taxon>
        <taxon>Actinomycetes</taxon>
        <taxon>Kitasatosporales</taxon>
        <taxon>Streptomycetaceae</taxon>
        <taxon>Streptomyces</taxon>
    </lineage>
</organism>
<evidence type="ECO:0000313" key="3">
    <source>
        <dbReference type="Proteomes" id="UP001596035"/>
    </source>
</evidence>
<feature type="region of interest" description="Disordered" evidence="1">
    <location>
        <begin position="28"/>
        <end position="49"/>
    </location>
</feature>
<feature type="compositionally biased region" description="Low complexity" evidence="1">
    <location>
        <begin position="28"/>
        <end position="47"/>
    </location>
</feature>
<accession>A0ABW0E122</accession>
<reference evidence="3" key="1">
    <citation type="journal article" date="2019" name="Int. J. Syst. Evol. Microbiol.">
        <title>The Global Catalogue of Microorganisms (GCM) 10K type strain sequencing project: providing services to taxonomists for standard genome sequencing and annotation.</title>
        <authorList>
            <consortium name="The Broad Institute Genomics Platform"/>
            <consortium name="The Broad Institute Genome Sequencing Center for Infectious Disease"/>
            <person name="Wu L."/>
            <person name="Ma J."/>
        </authorList>
    </citation>
    <scope>NUCLEOTIDE SEQUENCE [LARGE SCALE GENOMIC DNA]</scope>
    <source>
        <strain evidence="3">CGMCC 4.7131</strain>
    </source>
</reference>
<gene>
    <name evidence="2" type="ORF">ACFPWV_29510</name>
</gene>
<dbReference type="EMBL" id="JBHSKN010000027">
    <property type="protein sequence ID" value="MFC5244002.1"/>
    <property type="molecule type" value="Genomic_DNA"/>
</dbReference>
<dbReference type="Proteomes" id="UP001596035">
    <property type="component" value="Unassembled WGS sequence"/>
</dbReference>
<dbReference type="RefSeq" id="WP_344558527.1">
    <property type="nucleotide sequence ID" value="NZ_BAAATG010000011.1"/>
</dbReference>
<evidence type="ECO:0000313" key="2">
    <source>
        <dbReference type="EMBL" id="MFC5244002.1"/>
    </source>
</evidence>
<sequence length="87" mass="9386">MATRRGARKSFPFASLSRCSYHAINGSAPSGLPRGASAAASRANDTARSSEPRHFAHQYCNAAQCAPKWCGSRAVISFQIRCILSRE</sequence>
<name>A0ABW0E122_9ACTN</name>
<protein>
    <submittedName>
        <fullName evidence="2">Uncharacterized protein</fullName>
    </submittedName>
</protein>
<comment type="caution">
    <text evidence="2">The sequence shown here is derived from an EMBL/GenBank/DDBJ whole genome shotgun (WGS) entry which is preliminary data.</text>
</comment>
<keyword evidence="3" id="KW-1185">Reference proteome</keyword>
<evidence type="ECO:0000256" key="1">
    <source>
        <dbReference type="SAM" id="MobiDB-lite"/>
    </source>
</evidence>